<evidence type="ECO:0000313" key="14">
    <source>
        <dbReference type="EMBL" id="BAF23111.1"/>
    </source>
</evidence>
<dbReference type="Pfam" id="PF02892">
    <property type="entry name" value="zf-BED"/>
    <property type="match status" value="1"/>
</dbReference>
<feature type="compositionally biased region" description="Basic and acidic residues" evidence="11">
    <location>
        <begin position="178"/>
        <end position="188"/>
    </location>
</feature>
<protein>
    <submittedName>
        <fullName evidence="14">Os08g0198100 protein</fullName>
    </submittedName>
</protein>
<evidence type="ECO:0000256" key="8">
    <source>
        <dbReference type="ARBA" id="ARBA00023163"/>
    </source>
</evidence>
<dbReference type="SMART" id="SM00774">
    <property type="entry name" value="WRKY"/>
    <property type="match status" value="1"/>
</dbReference>
<dbReference type="PROSITE" id="PS50808">
    <property type="entry name" value="ZF_BED"/>
    <property type="match status" value="1"/>
</dbReference>
<dbReference type="InterPro" id="IPR036236">
    <property type="entry name" value="Znf_C2H2_sf"/>
</dbReference>
<evidence type="ECO:0000256" key="11">
    <source>
        <dbReference type="SAM" id="MobiDB-lite"/>
    </source>
</evidence>
<dbReference type="AlphaFoldDB" id="Q0J7F4"/>
<dbReference type="GO" id="GO:0005634">
    <property type="term" value="C:nucleus"/>
    <property type="evidence" value="ECO:0007669"/>
    <property type="project" value="UniProtKB-SubCell"/>
</dbReference>
<dbReference type="InterPro" id="IPR012337">
    <property type="entry name" value="RNaseH-like_sf"/>
</dbReference>
<evidence type="ECO:0000256" key="4">
    <source>
        <dbReference type="ARBA" id="ARBA00022771"/>
    </source>
</evidence>
<keyword evidence="3" id="KW-0479">Metal-binding</keyword>
<dbReference type="PROSITE" id="PS50811">
    <property type="entry name" value="WRKY"/>
    <property type="match status" value="1"/>
</dbReference>
<dbReference type="InterPro" id="IPR036576">
    <property type="entry name" value="WRKY_dom_sf"/>
</dbReference>
<feature type="region of interest" description="Disordered" evidence="11">
    <location>
        <begin position="154"/>
        <end position="188"/>
    </location>
</feature>
<keyword evidence="5" id="KW-0862">Zinc</keyword>
<dbReference type="SUPFAM" id="SSF57667">
    <property type="entry name" value="beta-beta-alpha zinc fingers"/>
    <property type="match status" value="1"/>
</dbReference>
<keyword evidence="9" id="KW-0539">Nucleus</keyword>
<dbReference type="GO" id="GO:0009791">
    <property type="term" value="P:post-embryonic development"/>
    <property type="evidence" value="ECO:0007669"/>
    <property type="project" value="UniProtKB-ARBA"/>
</dbReference>
<dbReference type="GO" id="GO:0046983">
    <property type="term" value="F:protein dimerization activity"/>
    <property type="evidence" value="ECO:0007669"/>
    <property type="project" value="InterPro"/>
</dbReference>
<accession>Q0J7F4</accession>
<reference evidence="14 15" key="1">
    <citation type="journal article" date="2005" name="Nature">
        <title>The map-based sequence of the rice genome.</title>
        <authorList>
            <consortium name="International rice genome sequencing project (IRGSP)"/>
            <person name="Matsumoto T."/>
            <person name="Wu J."/>
            <person name="Kanamori H."/>
            <person name="Katayose Y."/>
            <person name="Fujisawa M."/>
            <person name="Namiki N."/>
            <person name="Mizuno H."/>
            <person name="Yamamoto K."/>
            <person name="Antonio B.A."/>
            <person name="Baba T."/>
            <person name="Sakata K."/>
            <person name="Nagamura Y."/>
            <person name="Aoki H."/>
            <person name="Arikawa K."/>
            <person name="Arita K."/>
            <person name="Bito T."/>
            <person name="Chiden Y."/>
            <person name="Fujitsuka N."/>
            <person name="Fukunaka R."/>
            <person name="Hamada M."/>
            <person name="Harada C."/>
            <person name="Hayashi A."/>
            <person name="Hijishita S."/>
            <person name="Honda M."/>
            <person name="Hosokawa S."/>
            <person name="Ichikawa Y."/>
            <person name="Idonuma A."/>
            <person name="Iijima M."/>
            <person name="Ikeda M."/>
            <person name="Ikeno M."/>
            <person name="Ito K."/>
            <person name="Ito S."/>
            <person name="Ito T."/>
            <person name="Ito Y."/>
            <person name="Ito Y."/>
            <person name="Iwabuchi A."/>
            <person name="Kamiya K."/>
            <person name="Karasawa W."/>
            <person name="Kurita K."/>
            <person name="Katagiri S."/>
            <person name="Kikuta A."/>
            <person name="Kobayashi H."/>
            <person name="Kobayashi N."/>
            <person name="Machita K."/>
            <person name="Maehara T."/>
            <person name="Masukawa M."/>
            <person name="Mizubayashi T."/>
            <person name="Mukai Y."/>
            <person name="Nagasaki H."/>
            <person name="Nagata Y."/>
            <person name="Naito S."/>
            <person name="Nakashima M."/>
            <person name="Nakama Y."/>
            <person name="Nakamichi Y."/>
            <person name="Nakamura M."/>
            <person name="Meguro A."/>
            <person name="Negishi M."/>
            <person name="Ohta I."/>
            <person name="Ohta T."/>
            <person name="Okamoto M."/>
            <person name="Ono N."/>
            <person name="Saji S."/>
            <person name="Sakaguchi M."/>
            <person name="Sakai K."/>
            <person name="Shibata M."/>
            <person name="Shimokawa T."/>
            <person name="Song J."/>
            <person name="Takazaki Y."/>
            <person name="Terasawa K."/>
            <person name="Tsugane M."/>
            <person name="Tsuji K."/>
            <person name="Ueda S."/>
            <person name="Waki K."/>
            <person name="Yamagata H."/>
            <person name="Yamamoto M."/>
            <person name="Yamamoto S."/>
            <person name="Yamane H."/>
            <person name="Yoshiki S."/>
            <person name="Yoshihara R."/>
            <person name="Yukawa K."/>
            <person name="Zhong H."/>
            <person name="Yano M."/>
            <person name="Yuan Q."/>
            <person name="Ouyang S."/>
            <person name="Liu J."/>
            <person name="Jones K.M."/>
            <person name="Gansberger K."/>
            <person name="Moffat K."/>
            <person name="Hill J."/>
            <person name="Bera J."/>
            <person name="Fadrosh D."/>
            <person name="Jin S."/>
            <person name="Johri S."/>
            <person name="Kim M."/>
            <person name="Overton L."/>
            <person name="Reardon M."/>
            <person name="Tsitrin T."/>
            <person name="Vuong H."/>
            <person name="Weaver B."/>
            <person name="Ciecko A."/>
            <person name="Tallon L."/>
            <person name="Jackson J."/>
            <person name="Pai G."/>
            <person name="Aken S.V."/>
            <person name="Utterback T."/>
            <person name="Reidmuller S."/>
            <person name="Feldblyum T."/>
            <person name="Hsiao J."/>
            <person name="Zismann V."/>
            <person name="Iobst S."/>
            <person name="de Vazeille A.R."/>
            <person name="Buell C.R."/>
            <person name="Ying K."/>
            <person name="Li Y."/>
            <person name="Lu T."/>
            <person name="Huang Y."/>
            <person name="Zhao Q."/>
            <person name="Feng Q."/>
            <person name="Zhang L."/>
            <person name="Zhu J."/>
            <person name="Weng Q."/>
            <person name="Mu J."/>
            <person name="Lu Y."/>
            <person name="Fan D."/>
            <person name="Liu Y."/>
            <person name="Guan J."/>
            <person name="Zhang Y."/>
            <person name="Yu S."/>
            <person name="Liu X."/>
            <person name="Zhang Y."/>
            <person name="Hong G."/>
            <person name="Han B."/>
            <person name="Choisne N."/>
            <person name="Demange N."/>
            <person name="Orjeda G."/>
            <person name="Samain S."/>
            <person name="Cattolico L."/>
            <person name="Pelletier E."/>
            <person name="Couloux A."/>
            <person name="Segurens B."/>
            <person name="Wincker P."/>
            <person name="D'Hont A."/>
            <person name="Scarpelli C."/>
            <person name="Weissenbach J."/>
            <person name="Salanoubat M."/>
            <person name="Quetier F."/>
            <person name="Yu Y."/>
            <person name="Kim H.R."/>
            <person name="Rambo T."/>
            <person name="Currie J."/>
            <person name="Collura K."/>
            <person name="Luo M."/>
            <person name="Yang T."/>
            <person name="Ammiraju J.S.S."/>
            <person name="Engler F."/>
            <person name="Soderlund C."/>
            <person name="Wing R.A."/>
            <person name="Palmer L.E."/>
            <person name="de la Bastide M."/>
            <person name="Spiegel L."/>
            <person name="Nascimento L."/>
            <person name="Zutavern T."/>
            <person name="O'Shaughnessy A."/>
            <person name="Dike S."/>
            <person name="Dedhia N."/>
            <person name="Preston R."/>
            <person name="Balija V."/>
            <person name="McCombie W.R."/>
            <person name="Chow T."/>
            <person name="Chen H."/>
            <person name="Chung M."/>
            <person name="Chen C."/>
            <person name="Shaw J."/>
            <person name="Wu H."/>
            <person name="Hsiao K."/>
            <person name="Chao Y."/>
            <person name="Chu M."/>
            <person name="Cheng C."/>
            <person name="Hour A."/>
            <person name="Lee P."/>
            <person name="Lin S."/>
            <person name="Lin Y."/>
            <person name="Liou J."/>
            <person name="Liu S."/>
            <person name="Hsing Y."/>
            <person name="Raghuvanshi S."/>
            <person name="Mohanty A."/>
            <person name="Bharti A.K."/>
            <person name="Gaur A."/>
            <person name="Gupta V."/>
            <person name="Kumar D."/>
            <person name="Ravi V."/>
            <person name="Vij S."/>
            <person name="Kapur A."/>
            <person name="Khurana P."/>
            <person name="Khurana P."/>
            <person name="Khurana J.P."/>
            <person name="Tyagi A.K."/>
            <person name="Gaikwad K."/>
            <person name="Singh A."/>
            <person name="Dalal V."/>
            <person name="Srivastava S."/>
            <person name="Dixit A."/>
            <person name="Pal A.K."/>
            <person name="Ghazi I.A."/>
            <person name="Yadav M."/>
            <person name="Pandit A."/>
            <person name="Bhargava A."/>
            <person name="Sureshbabu K."/>
            <person name="Batra K."/>
            <person name="Sharma T.R."/>
            <person name="Mohapatra T."/>
            <person name="Singh N.K."/>
            <person name="Messing J."/>
            <person name="Nelson A.B."/>
            <person name="Fuks G."/>
            <person name="Kavchok S."/>
            <person name="Keizer G."/>
            <person name="Linton E."/>
            <person name="Llaca V."/>
            <person name="Song R."/>
            <person name="Tanyolac B."/>
            <person name="Young S."/>
            <person name="Ho-Il K."/>
            <person name="Hahn J.H."/>
            <person name="Sangsakoo G."/>
            <person name="Vanavichit A."/>
            <person name="de Mattos Luiz.A.T."/>
            <person name="Zimmer P.D."/>
            <person name="Malone G."/>
            <person name="Dellagostin O."/>
            <person name="de Oliveira A.C."/>
            <person name="Bevan M."/>
            <person name="Bancroft I."/>
            <person name="Minx P."/>
            <person name="Cordum H."/>
            <person name="Wilson R."/>
            <person name="Cheng Z."/>
            <person name="Jin W."/>
            <person name="Jiang J."/>
            <person name="Leong S.A."/>
            <person name="Iwama H."/>
            <person name="Gojobori T."/>
            <person name="Itoh T."/>
            <person name="Niimura Y."/>
            <person name="Fujii Y."/>
            <person name="Habara T."/>
            <person name="Sakai H."/>
            <person name="Sato Y."/>
            <person name="Wilson G."/>
            <person name="Kumar K."/>
            <person name="McCouch S."/>
            <person name="Juretic N."/>
            <person name="Hoen D."/>
            <person name="Wright S."/>
            <person name="Bruskiewich R."/>
            <person name="Bureau T."/>
            <person name="Miyao A."/>
            <person name="Hirochika H."/>
            <person name="Nishikawa T."/>
            <person name="Kadowaki K."/>
            <person name="Sugiura M."/>
            <person name="Burr B."/>
            <person name="Sasaki T."/>
        </authorList>
    </citation>
    <scope>NUCLEOTIDE SEQUENCE [LARGE SCALE GENOMIC DNA]</scope>
    <source>
        <strain evidence="15">cv. Nipponbare</strain>
    </source>
</reference>
<reference evidence="15" key="2">
    <citation type="journal article" date="2008" name="Nucleic Acids Res.">
        <title>The rice annotation project database (RAP-DB): 2008 update.</title>
        <authorList>
            <consortium name="The rice annotation project (RAP)"/>
        </authorList>
    </citation>
    <scope>GENOME REANNOTATION</scope>
    <source>
        <strain evidence="15">cv. Nipponbare</strain>
    </source>
</reference>
<keyword evidence="8" id="KW-0804">Transcription</keyword>
<dbReference type="KEGG" id="dosa:Os08g0198100"/>
<sequence>MENNQSGQAQDGMADQRFRSWLTEQLNMQQQNAGCSSNPAPAVMQMPALPSHTDYGGIYPNPTEYDGYNWRMCGQKLVQGGCHQKFYYECSQANCGAEKSVTRSADGQIKKTVCKGSHNHPRSSERVFGDGSATLDAILVGEILQAAGVIRPSVAMPRNEEEDGLQSGSSDSGDDDASEARAAGDDNAIRHVPAAAAQDTTAHNTIDVDVLGNSSQQLMGSFLTASQPLDSFLSSEKRKSKSKVWEDFTAVFSGGKVQSAECKHCKKCLSGKTSGGTSHLRRHLKICPAQFRTTRLQQEGSSSILDSSAANNRKFDQETSLELLIRGLVSNHCSYLVPSSANFRQFLVAICPDYNMVPQAAFEEKFLSFFHNEKMKLKEKIELTPGGVFLSVTKQYVEFKTFVCITVHFIDNEWKMNRKIISYGYGGYPDGADYYVGILTNWKSYLDIRDSLDYNFEEIDSSLIKEAVQDWNLEHKLLGLALHKNFRNNVTSDLEECMAGEVQNYLLAKYKLLTVPCMIDALHDFFGYDVGNFVKEISKEWFEYMTCSALCLEKYKEILSRMHLNKPSLGSQKWHLTFYLFEAALQFNKEFPNPEEMDSQMDIRKPSPQRLEATKNFCDLVRPIYHAIDLLSRQYVTSNSHFHALWRVGIALGESSRKLNMKCIINVDYMKKRFDILWRKCYVWLSLAVFLDPRFKLRYLEQCFTQVSSSGCAKLFVLEVRAKIYELFLQYSCNVDWQTGELLNHRSNDLQMDRHGNDSLHGTDKNDIEQGSNGEFRELTSYIEGELYPQNDQFDILKWWKDNASTYPTLARLARDILAIPGSAVSAEYAFNKTGERVILFNQKMSPEIVEALICTQDWIKSSETGDKNGGS</sequence>
<organism evidence="14 15">
    <name type="scientific">Oryza sativa subsp. japonica</name>
    <name type="common">Rice</name>
    <dbReference type="NCBI Taxonomy" id="39947"/>
    <lineage>
        <taxon>Eukaryota</taxon>
        <taxon>Viridiplantae</taxon>
        <taxon>Streptophyta</taxon>
        <taxon>Embryophyta</taxon>
        <taxon>Tracheophyta</taxon>
        <taxon>Spermatophyta</taxon>
        <taxon>Magnoliopsida</taxon>
        <taxon>Liliopsida</taxon>
        <taxon>Poales</taxon>
        <taxon>Poaceae</taxon>
        <taxon>BOP clade</taxon>
        <taxon>Oryzoideae</taxon>
        <taxon>Oryzeae</taxon>
        <taxon>Oryzinae</taxon>
        <taxon>Oryza</taxon>
        <taxon>Oryza sativa</taxon>
    </lineage>
</organism>
<dbReference type="GO" id="GO:0008270">
    <property type="term" value="F:zinc ion binding"/>
    <property type="evidence" value="ECO:0007669"/>
    <property type="project" value="UniProtKB-KW"/>
</dbReference>
<dbReference type="InterPro" id="IPR003657">
    <property type="entry name" value="WRKY_dom"/>
</dbReference>
<evidence type="ECO:0000256" key="5">
    <source>
        <dbReference type="ARBA" id="ARBA00022833"/>
    </source>
</evidence>
<evidence type="ECO:0000256" key="3">
    <source>
        <dbReference type="ARBA" id="ARBA00022723"/>
    </source>
</evidence>
<dbReference type="InterPro" id="IPR025525">
    <property type="entry name" value="hAT-like_transposase_RNase-H"/>
</dbReference>
<dbReference type="Proteomes" id="UP000000763">
    <property type="component" value="Chromosome 8"/>
</dbReference>
<dbReference type="GO" id="GO:0003700">
    <property type="term" value="F:DNA-binding transcription factor activity"/>
    <property type="evidence" value="ECO:0007669"/>
    <property type="project" value="InterPro"/>
</dbReference>
<evidence type="ECO:0000259" key="13">
    <source>
        <dbReference type="PROSITE" id="PS50811"/>
    </source>
</evidence>
<dbReference type="Pfam" id="PF14372">
    <property type="entry name" value="hAT-like_RNase-H"/>
    <property type="match status" value="1"/>
</dbReference>
<dbReference type="SMART" id="SM00614">
    <property type="entry name" value="ZnF_BED"/>
    <property type="match status" value="1"/>
</dbReference>
<dbReference type="PANTHER" id="PTHR46481">
    <property type="entry name" value="ZINC FINGER BED DOMAIN-CONTAINING PROTEIN 4"/>
    <property type="match status" value="1"/>
</dbReference>
<evidence type="ECO:0000256" key="2">
    <source>
        <dbReference type="ARBA" id="ARBA00011738"/>
    </source>
</evidence>
<keyword evidence="7" id="KW-0238">DNA-binding</keyword>
<evidence type="ECO:0000256" key="9">
    <source>
        <dbReference type="ARBA" id="ARBA00023242"/>
    </source>
</evidence>
<dbReference type="Gene3D" id="2.20.25.80">
    <property type="entry name" value="WRKY domain"/>
    <property type="match status" value="1"/>
</dbReference>
<dbReference type="SUPFAM" id="SSF118290">
    <property type="entry name" value="WRKY DNA-binding domain"/>
    <property type="match status" value="1"/>
</dbReference>
<dbReference type="EMBL" id="AP008214">
    <property type="protein sequence ID" value="BAF23111.1"/>
    <property type="molecule type" value="Genomic_DNA"/>
</dbReference>
<evidence type="ECO:0000256" key="6">
    <source>
        <dbReference type="ARBA" id="ARBA00023015"/>
    </source>
</evidence>
<dbReference type="InterPro" id="IPR008906">
    <property type="entry name" value="HATC_C_dom"/>
</dbReference>
<dbReference type="SUPFAM" id="SSF53098">
    <property type="entry name" value="Ribonuclease H-like"/>
    <property type="match status" value="1"/>
</dbReference>
<gene>
    <name evidence="14" type="ordered locus">Os08g0198100</name>
</gene>
<comment type="subcellular location">
    <subcellularLocation>
        <location evidence="1">Nucleus</location>
    </subcellularLocation>
</comment>
<dbReference type="PANTHER" id="PTHR46481:SF10">
    <property type="entry name" value="ZINC FINGER BED DOMAIN-CONTAINING PROTEIN 39"/>
    <property type="match status" value="1"/>
</dbReference>
<dbReference type="Pfam" id="PF05699">
    <property type="entry name" value="Dimer_Tnp_hAT"/>
    <property type="match status" value="1"/>
</dbReference>
<comment type="subunit">
    <text evidence="2">Homodimer.</text>
</comment>
<evidence type="ECO:0000313" key="15">
    <source>
        <dbReference type="Proteomes" id="UP000000763"/>
    </source>
</evidence>
<evidence type="ECO:0000256" key="10">
    <source>
        <dbReference type="PROSITE-ProRule" id="PRU00027"/>
    </source>
</evidence>
<dbReference type="GO" id="GO:0043565">
    <property type="term" value="F:sequence-specific DNA binding"/>
    <property type="evidence" value="ECO:0007669"/>
    <property type="project" value="InterPro"/>
</dbReference>
<evidence type="ECO:0000256" key="1">
    <source>
        <dbReference type="ARBA" id="ARBA00004123"/>
    </source>
</evidence>
<keyword evidence="6" id="KW-0805">Transcription regulation</keyword>
<dbReference type="InterPro" id="IPR003656">
    <property type="entry name" value="Znf_BED"/>
</dbReference>
<feature type="domain" description="WRKY" evidence="13">
    <location>
        <begin position="66"/>
        <end position="123"/>
    </location>
</feature>
<dbReference type="InterPro" id="IPR052035">
    <property type="entry name" value="ZnF_BED_domain_contain"/>
</dbReference>
<name>Q0J7F4_ORYSJ</name>
<keyword evidence="4 10" id="KW-0863">Zinc-finger</keyword>
<dbReference type="Pfam" id="PF03106">
    <property type="entry name" value="WRKY"/>
    <property type="match status" value="1"/>
</dbReference>
<evidence type="ECO:0000259" key="12">
    <source>
        <dbReference type="PROSITE" id="PS50808"/>
    </source>
</evidence>
<feature type="domain" description="BED-type" evidence="12">
    <location>
        <begin position="239"/>
        <end position="294"/>
    </location>
</feature>
<proteinExistence type="predicted"/>
<evidence type="ECO:0000256" key="7">
    <source>
        <dbReference type="ARBA" id="ARBA00023125"/>
    </source>
</evidence>
<dbReference type="SMR" id="Q0J7F4"/>